<dbReference type="PANTHER" id="PTHR43249">
    <property type="entry name" value="UDP-N-ACETYL-2-AMINO-2-DEOXY-D-GLUCURONATE OXIDASE"/>
    <property type="match status" value="1"/>
</dbReference>
<evidence type="ECO:0000259" key="3">
    <source>
        <dbReference type="Pfam" id="PF02894"/>
    </source>
</evidence>
<dbReference type="InterPro" id="IPR036291">
    <property type="entry name" value="NAD(P)-bd_dom_sf"/>
</dbReference>
<dbReference type="InterPro" id="IPR052515">
    <property type="entry name" value="Gfo/Idh/MocA_Oxidoreductase"/>
</dbReference>
<comment type="similarity">
    <text evidence="1">Belongs to the Gfo/Idh/MocA family.</text>
</comment>
<dbReference type="OrthoDB" id="9815825at2"/>
<reference evidence="4 5" key="1">
    <citation type="submission" date="2016-10" db="EMBL/GenBank/DDBJ databases">
        <authorList>
            <person name="de Groot N.N."/>
        </authorList>
    </citation>
    <scope>NUCLEOTIDE SEQUENCE [LARGE SCALE GENOMIC DNA]</scope>
    <source>
        <strain evidence="4 5">DSM 23126</strain>
    </source>
</reference>
<dbReference type="InterPro" id="IPR000683">
    <property type="entry name" value="Gfo/Idh/MocA-like_OxRdtase_N"/>
</dbReference>
<evidence type="ECO:0000259" key="2">
    <source>
        <dbReference type="Pfam" id="PF01408"/>
    </source>
</evidence>
<dbReference type="Gene3D" id="3.30.360.10">
    <property type="entry name" value="Dihydrodipicolinate Reductase, domain 2"/>
    <property type="match status" value="1"/>
</dbReference>
<dbReference type="SUPFAM" id="SSF55347">
    <property type="entry name" value="Glyceraldehyde-3-phosphate dehydrogenase-like, C-terminal domain"/>
    <property type="match status" value="1"/>
</dbReference>
<proteinExistence type="inferred from homology"/>
<dbReference type="InterPro" id="IPR004104">
    <property type="entry name" value="Gfo/Idh/MocA-like_OxRdtase_C"/>
</dbReference>
<dbReference type="GO" id="GO:0000166">
    <property type="term" value="F:nucleotide binding"/>
    <property type="evidence" value="ECO:0007669"/>
    <property type="project" value="InterPro"/>
</dbReference>
<dbReference type="EMBL" id="FNNC01000001">
    <property type="protein sequence ID" value="SDW00960.1"/>
    <property type="molecule type" value="Genomic_DNA"/>
</dbReference>
<organism evidence="4 5">
    <name type="scientific">Marinococcus luteus</name>
    <dbReference type="NCBI Taxonomy" id="1122204"/>
    <lineage>
        <taxon>Bacteria</taxon>
        <taxon>Bacillati</taxon>
        <taxon>Bacillota</taxon>
        <taxon>Bacilli</taxon>
        <taxon>Bacillales</taxon>
        <taxon>Bacillaceae</taxon>
        <taxon>Marinococcus</taxon>
    </lineage>
</organism>
<dbReference type="STRING" id="1122204.SAMN05421781_0094"/>
<feature type="domain" description="Gfo/Idh/MocA-like oxidoreductase N-terminal" evidence="2">
    <location>
        <begin position="5"/>
        <end position="122"/>
    </location>
</feature>
<name>A0A1H2Q1N9_9BACI</name>
<dbReference type="Pfam" id="PF02894">
    <property type="entry name" value="GFO_IDH_MocA_C"/>
    <property type="match status" value="1"/>
</dbReference>
<sequence length="351" mass="38462">MGKLQVGIIGAGGIARGRHLPAFQQIENAQIAAVFDTDLSKAGAAAEAFDIPAVYGTVEELLAHVEAVIICTPNKFHAELAVQALEAGVHVLCEKPMAMTTSECRDMIDASRRSGAVLTIGYHYRYMKESSTARQMVVEGEIGDPLVVRLQAMRRRKVPGWGVFTNKELQGGGSLIDYGCHLLDLALWLLDDPQPVEVNGRTYDRLSKTPGQINEWGAIDAESFSVEDHVTGYITFENGMTLLLESSWAANIKEDKEELSISGVDGGLQVFPLELYQSKFGSMMSTEPHLTNSEREDVLQAKNFIEACLGQAEVVVKPEQALRVTRIIEAVYESSRTGKSVRLDNVYADEV</sequence>
<dbReference type="Proteomes" id="UP000199488">
    <property type="component" value="Unassembled WGS sequence"/>
</dbReference>
<dbReference type="Pfam" id="PF01408">
    <property type="entry name" value="GFO_IDH_MocA"/>
    <property type="match status" value="1"/>
</dbReference>
<evidence type="ECO:0000256" key="1">
    <source>
        <dbReference type="ARBA" id="ARBA00010928"/>
    </source>
</evidence>
<dbReference type="Gene3D" id="3.40.50.720">
    <property type="entry name" value="NAD(P)-binding Rossmann-like Domain"/>
    <property type="match status" value="1"/>
</dbReference>
<dbReference type="RefSeq" id="WP_091610087.1">
    <property type="nucleotide sequence ID" value="NZ_FNNC01000001.1"/>
</dbReference>
<gene>
    <name evidence="4" type="ORF">SAMN05421781_0094</name>
</gene>
<dbReference type="AlphaFoldDB" id="A0A1H2Q1N9"/>
<protein>
    <submittedName>
        <fullName evidence="4">Predicted dehydrogenase</fullName>
    </submittedName>
</protein>
<feature type="domain" description="Gfo/Idh/MocA-like oxidoreductase C-terminal" evidence="3">
    <location>
        <begin position="134"/>
        <end position="343"/>
    </location>
</feature>
<dbReference type="PANTHER" id="PTHR43249:SF1">
    <property type="entry name" value="D-GLUCOSIDE 3-DEHYDROGENASE"/>
    <property type="match status" value="1"/>
</dbReference>
<keyword evidence="5" id="KW-1185">Reference proteome</keyword>
<accession>A0A1H2Q1N9</accession>
<evidence type="ECO:0000313" key="5">
    <source>
        <dbReference type="Proteomes" id="UP000199488"/>
    </source>
</evidence>
<evidence type="ECO:0000313" key="4">
    <source>
        <dbReference type="EMBL" id="SDW00960.1"/>
    </source>
</evidence>
<dbReference type="SUPFAM" id="SSF51735">
    <property type="entry name" value="NAD(P)-binding Rossmann-fold domains"/>
    <property type="match status" value="1"/>
</dbReference>